<dbReference type="PANTHER" id="PTHR11785:SF528">
    <property type="entry name" value="AMINO ACID TRANSPORTER PROTEIN JHI-21"/>
    <property type="match status" value="1"/>
</dbReference>
<evidence type="ECO:0000256" key="1">
    <source>
        <dbReference type="SAM" id="Phobius"/>
    </source>
</evidence>
<dbReference type="PANTHER" id="PTHR11785">
    <property type="entry name" value="AMINO ACID TRANSPORTER"/>
    <property type="match status" value="1"/>
</dbReference>
<keyword evidence="1" id="KW-1133">Transmembrane helix</keyword>
<comment type="caution">
    <text evidence="2">The sequence shown here is derived from an EMBL/GenBank/DDBJ whole genome shotgun (WGS) entry which is preliminary data.</text>
</comment>
<feature type="transmembrane region" description="Helical" evidence="1">
    <location>
        <begin position="32"/>
        <end position="51"/>
    </location>
</feature>
<reference evidence="2" key="1">
    <citation type="journal article" date="2023" name="Mol. Biol. Evol.">
        <title>Third-Generation Sequencing Reveals the Adaptive Role of the Epigenome in Three Deep-Sea Polychaetes.</title>
        <authorList>
            <person name="Perez M."/>
            <person name="Aroh O."/>
            <person name="Sun Y."/>
            <person name="Lan Y."/>
            <person name="Juniper S.K."/>
            <person name="Young C.R."/>
            <person name="Angers B."/>
            <person name="Qian P.Y."/>
        </authorList>
    </citation>
    <scope>NUCLEOTIDE SEQUENCE</scope>
    <source>
        <strain evidence="2">P08H-3</strain>
    </source>
</reference>
<sequence>MTILVILSSDTIKTIVAVVYIVTGEAIMLLEYLGFATTGTLFLAVDTLLYIKWKKLNVNGPVKIPLVIPVLCAFILGGLLVLGVYHAPYKNGIALLLVSTGIPVYYLVVVWASKQRKWRDTTGKYRNRY</sequence>
<keyword evidence="3" id="KW-1185">Reference proteome</keyword>
<name>A0AAD9N5S5_9ANNE</name>
<keyword evidence="1" id="KW-0472">Membrane</keyword>
<evidence type="ECO:0000313" key="2">
    <source>
        <dbReference type="EMBL" id="KAK2157810.1"/>
    </source>
</evidence>
<proteinExistence type="predicted"/>
<organism evidence="2 3">
    <name type="scientific">Paralvinella palmiformis</name>
    <dbReference type="NCBI Taxonomy" id="53620"/>
    <lineage>
        <taxon>Eukaryota</taxon>
        <taxon>Metazoa</taxon>
        <taxon>Spiralia</taxon>
        <taxon>Lophotrochozoa</taxon>
        <taxon>Annelida</taxon>
        <taxon>Polychaeta</taxon>
        <taxon>Sedentaria</taxon>
        <taxon>Canalipalpata</taxon>
        <taxon>Terebellida</taxon>
        <taxon>Terebelliformia</taxon>
        <taxon>Alvinellidae</taxon>
        <taxon>Paralvinella</taxon>
    </lineage>
</organism>
<protein>
    <submittedName>
        <fullName evidence="2">Uncharacterized protein</fullName>
    </submittedName>
</protein>
<feature type="transmembrane region" description="Helical" evidence="1">
    <location>
        <begin position="63"/>
        <end position="87"/>
    </location>
</feature>
<dbReference type="AlphaFoldDB" id="A0AAD9N5S5"/>
<feature type="transmembrane region" description="Helical" evidence="1">
    <location>
        <begin position="93"/>
        <end position="112"/>
    </location>
</feature>
<dbReference type="GO" id="GO:0015179">
    <property type="term" value="F:L-amino acid transmembrane transporter activity"/>
    <property type="evidence" value="ECO:0007669"/>
    <property type="project" value="TreeGrafter"/>
</dbReference>
<keyword evidence="1" id="KW-0812">Transmembrane</keyword>
<dbReference type="InterPro" id="IPR050598">
    <property type="entry name" value="AminoAcid_Transporter"/>
</dbReference>
<evidence type="ECO:0000313" key="3">
    <source>
        <dbReference type="Proteomes" id="UP001208570"/>
    </source>
</evidence>
<dbReference type="EMBL" id="JAODUP010000184">
    <property type="protein sequence ID" value="KAK2157810.1"/>
    <property type="molecule type" value="Genomic_DNA"/>
</dbReference>
<accession>A0AAD9N5S5</accession>
<dbReference type="Proteomes" id="UP001208570">
    <property type="component" value="Unassembled WGS sequence"/>
</dbReference>
<gene>
    <name evidence="2" type="ORF">LSH36_184g07053</name>
</gene>